<evidence type="ECO:0000256" key="2">
    <source>
        <dbReference type="ARBA" id="ARBA00012438"/>
    </source>
</evidence>
<dbReference type="Pfam" id="PF08448">
    <property type="entry name" value="PAS_4"/>
    <property type="match status" value="1"/>
</dbReference>
<dbReference type="PROSITE" id="PS50109">
    <property type="entry name" value="HIS_KIN"/>
    <property type="match status" value="1"/>
</dbReference>
<dbReference type="InterPro" id="IPR013656">
    <property type="entry name" value="PAS_4"/>
</dbReference>
<evidence type="ECO:0000256" key="6">
    <source>
        <dbReference type="SAM" id="Coils"/>
    </source>
</evidence>
<feature type="domain" description="PAS" evidence="8">
    <location>
        <begin position="299"/>
        <end position="371"/>
    </location>
</feature>
<dbReference type="Pfam" id="PF00512">
    <property type="entry name" value="HisKA"/>
    <property type="match status" value="1"/>
</dbReference>
<dbReference type="Gene3D" id="1.10.287.130">
    <property type="match status" value="1"/>
</dbReference>
<dbReference type="Gene3D" id="3.30.565.10">
    <property type="entry name" value="Histidine kinase-like ATPase, C-terminal domain"/>
    <property type="match status" value="1"/>
</dbReference>
<dbReference type="InterPro" id="IPR004358">
    <property type="entry name" value="Sig_transdc_His_kin-like_C"/>
</dbReference>
<dbReference type="InterPro" id="IPR036097">
    <property type="entry name" value="HisK_dim/P_sf"/>
</dbReference>
<dbReference type="InterPro" id="IPR013655">
    <property type="entry name" value="PAS_fold_3"/>
</dbReference>
<dbReference type="GO" id="GO:0000155">
    <property type="term" value="F:phosphorelay sensor kinase activity"/>
    <property type="evidence" value="ECO:0007669"/>
    <property type="project" value="InterPro"/>
</dbReference>
<keyword evidence="6" id="KW-0175">Coiled coil</keyword>
<dbReference type="SUPFAM" id="SSF55874">
    <property type="entry name" value="ATPase domain of HSP90 chaperone/DNA topoisomerase II/histidine kinase"/>
    <property type="match status" value="1"/>
</dbReference>
<dbReference type="InterPro" id="IPR036890">
    <property type="entry name" value="HATPase_C_sf"/>
</dbReference>
<dbReference type="AlphaFoldDB" id="A0A3P1C1H2"/>
<dbReference type="Pfam" id="PF02518">
    <property type="entry name" value="HATPase_c"/>
    <property type="match status" value="1"/>
</dbReference>
<evidence type="ECO:0000259" key="9">
    <source>
        <dbReference type="PROSITE" id="PS50113"/>
    </source>
</evidence>
<keyword evidence="5 10" id="KW-0418">Kinase</keyword>
<dbReference type="PROSITE" id="PS50112">
    <property type="entry name" value="PAS"/>
    <property type="match status" value="1"/>
</dbReference>
<dbReference type="InterPro" id="IPR000014">
    <property type="entry name" value="PAS"/>
</dbReference>
<dbReference type="OrthoDB" id="9766459at2"/>
<keyword evidence="4" id="KW-0808">Transferase</keyword>
<dbReference type="InterPro" id="IPR003594">
    <property type="entry name" value="HATPase_dom"/>
</dbReference>
<dbReference type="Pfam" id="PF08447">
    <property type="entry name" value="PAS_3"/>
    <property type="match status" value="1"/>
</dbReference>
<evidence type="ECO:0000256" key="1">
    <source>
        <dbReference type="ARBA" id="ARBA00000085"/>
    </source>
</evidence>
<dbReference type="PANTHER" id="PTHR43304">
    <property type="entry name" value="PHYTOCHROME-LIKE PROTEIN CPH1"/>
    <property type="match status" value="1"/>
</dbReference>
<evidence type="ECO:0000259" key="8">
    <source>
        <dbReference type="PROSITE" id="PS50112"/>
    </source>
</evidence>
<dbReference type="PROSITE" id="PS50113">
    <property type="entry name" value="PAC"/>
    <property type="match status" value="1"/>
</dbReference>
<dbReference type="SUPFAM" id="SSF47384">
    <property type="entry name" value="Homodimeric domain of signal transducing histidine kinase"/>
    <property type="match status" value="1"/>
</dbReference>
<dbReference type="EC" id="2.7.13.3" evidence="2"/>
<dbReference type="InterPro" id="IPR052162">
    <property type="entry name" value="Sensor_kinase/Photoreceptor"/>
</dbReference>
<evidence type="ECO:0000313" key="11">
    <source>
        <dbReference type="Proteomes" id="UP000271925"/>
    </source>
</evidence>
<dbReference type="InterPro" id="IPR005467">
    <property type="entry name" value="His_kinase_dom"/>
</dbReference>
<dbReference type="InterPro" id="IPR003661">
    <property type="entry name" value="HisK_dim/P_dom"/>
</dbReference>
<keyword evidence="3" id="KW-0597">Phosphoprotein</keyword>
<feature type="domain" description="PAC" evidence="9">
    <location>
        <begin position="249"/>
        <end position="302"/>
    </location>
</feature>
<feature type="coiled-coil region" evidence="6">
    <location>
        <begin position="422"/>
        <end position="456"/>
    </location>
</feature>
<dbReference type="PANTHER" id="PTHR43304:SF1">
    <property type="entry name" value="PAC DOMAIN-CONTAINING PROTEIN"/>
    <property type="match status" value="1"/>
</dbReference>
<accession>A0A3P1C1H2</accession>
<comment type="caution">
    <text evidence="10">The sequence shown here is derived from an EMBL/GenBank/DDBJ whole genome shotgun (WGS) entry which is preliminary data.</text>
</comment>
<dbReference type="PRINTS" id="PR00344">
    <property type="entry name" value="BCTRLSENSOR"/>
</dbReference>
<evidence type="ECO:0000256" key="3">
    <source>
        <dbReference type="ARBA" id="ARBA00022553"/>
    </source>
</evidence>
<dbReference type="SMART" id="SM00387">
    <property type="entry name" value="HATPase_c"/>
    <property type="match status" value="1"/>
</dbReference>
<dbReference type="SMART" id="SM00091">
    <property type="entry name" value="PAS"/>
    <property type="match status" value="2"/>
</dbReference>
<evidence type="ECO:0000259" key="7">
    <source>
        <dbReference type="PROSITE" id="PS50109"/>
    </source>
</evidence>
<keyword evidence="11" id="KW-1185">Reference proteome</keyword>
<proteinExistence type="predicted"/>
<dbReference type="NCBIfam" id="TIGR00229">
    <property type="entry name" value="sensory_box"/>
    <property type="match status" value="1"/>
</dbReference>
<protein>
    <recommendedName>
        <fullName evidence="2">histidine kinase</fullName>
        <ecNumber evidence="2">2.7.13.3</ecNumber>
    </recommendedName>
</protein>
<evidence type="ECO:0000313" key="10">
    <source>
        <dbReference type="EMBL" id="RRB07270.1"/>
    </source>
</evidence>
<comment type="catalytic activity">
    <reaction evidence="1">
        <text>ATP + protein L-histidine = ADP + protein N-phospho-L-histidine.</text>
        <dbReference type="EC" id="2.7.13.3"/>
    </reaction>
</comment>
<sequence length="694" mass="78933">MKEQVPNTTYRFLAGGGEMGQLIGSVDWAKNPLGPIENWPQSLRTTLSIILHSRFPMFLFWGRDLICFYNDAYRPSLGNNGKHPMALGQRGEEIWPEIWSDIKPLIDQVMSGGESSWSEDQLLPIYRNGTLEDVYWTFSYSPAHDESGEVGGVFVTCCETTEKVVTLKSIAESKDQFQFAIEAAELGTWDLNPATNRFTGNDRLKAWFGLAPEKEIDLPLALSIIADKDRQRVTEAIETALQLSSGGYYDVEYTLISPTENRERIVKAKGRAFFDENGIARRFNGTLQDITEEVRAREKQQKLLTLVENSVDLMSVLEMDGRNSYINKAGKELLGIDHDQEVSLIPISDLHTPEQFKFVSSEIIPSVMQFGRWSGRFEARNVKTGAILPLYNNCLRIDDPSTGLPMAVGAVMRDLRPEIAIQKALEESKERYRLLADELEQMVQQRTRELHESNQVLIKTNHELEQFAYIASHDLQEPLRKIQSFSELLQLNQDDDETKAQYLHKITTSAQRMADLIKAVLNYSRLSNTADRFVKTDLRQVLEHVETDFELLIEQKQATIRQRGLPVIDAIPMHLNQLFSNLIGNSLKFSTNRPVIDIDAEEVLPSEINRIRGLNKDLPYIHIRFKDNGIGFEPEYAERVFTIFQRLNHSRSFTGTGIGLALCRKIVESHGGIITAESELNQGATFHVYLPIRH</sequence>
<dbReference type="CDD" id="cd00082">
    <property type="entry name" value="HisKA"/>
    <property type="match status" value="1"/>
</dbReference>
<dbReference type="Gene3D" id="2.10.70.100">
    <property type="match status" value="1"/>
</dbReference>
<organism evidence="10 11">
    <name type="scientific">Larkinella rosea</name>
    <dbReference type="NCBI Taxonomy" id="2025312"/>
    <lineage>
        <taxon>Bacteria</taxon>
        <taxon>Pseudomonadati</taxon>
        <taxon>Bacteroidota</taxon>
        <taxon>Cytophagia</taxon>
        <taxon>Cytophagales</taxon>
        <taxon>Spirosomataceae</taxon>
        <taxon>Larkinella</taxon>
    </lineage>
</organism>
<dbReference type="SUPFAM" id="SSF55785">
    <property type="entry name" value="PYP-like sensor domain (PAS domain)"/>
    <property type="match status" value="3"/>
</dbReference>
<dbReference type="InterPro" id="IPR000700">
    <property type="entry name" value="PAS-assoc_C"/>
</dbReference>
<dbReference type="Gene3D" id="3.30.450.20">
    <property type="entry name" value="PAS domain"/>
    <property type="match status" value="3"/>
</dbReference>
<dbReference type="SMART" id="SM00388">
    <property type="entry name" value="HisKA"/>
    <property type="match status" value="1"/>
</dbReference>
<evidence type="ECO:0000256" key="5">
    <source>
        <dbReference type="ARBA" id="ARBA00022777"/>
    </source>
</evidence>
<reference evidence="10 11" key="1">
    <citation type="submission" date="2018-11" db="EMBL/GenBank/DDBJ databases">
        <authorList>
            <person name="Zhou Z."/>
            <person name="Wang G."/>
        </authorList>
    </citation>
    <scope>NUCLEOTIDE SEQUENCE [LARGE SCALE GENOMIC DNA]</scope>
    <source>
        <strain evidence="10 11">KCTC52004</strain>
    </source>
</reference>
<feature type="domain" description="Histidine kinase" evidence="7">
    <location>
        <begin position="470"/>
        <end position="694"/>
    </location>
</feature>
<gene>
    <name evidence="10" type="ORF">EHT25_05705</name>
</gene>
<dbReference type="InterPro" id="IPR035965">
    <property type="entry name" value="PAS-like_dom_sf"/>
</dbReference>
<dbReference type="EMBL" id="RQJO01000007">
    <property type="protein sequence ID" value="RRB07270.1"/>
    <property type="molecule type" value="Genomic_DNA"/>
</dbReference>
<name>A0A3P1C1H2_9BACT</name>
<evidence type="ECO:0000256" key="4">
    <source>
        <dbReference type="ARBA" id="ARBA00022679"/>
    </source>
</evidence>
<dbReference type="Proteomes" id="UP000271925">
    <property type="component" value="Unassembled WGS sequence"/>
</dbReference>
<dbReference type="RefSeq" id="WP_124871926.1">
    <property type="nucleotide sequence ID" value="NZ_RQJO01000007.1"/>
</dbReference>